<name>A0A4P9VVY4_9FUNG</name>
<reference evidence="2" key="1">
    <citation type="journal article" date="2018" name="Nat. Microbiol.">
        <title>Leveraging single-cell genomics to expand the fungal tree of life.</title>
        <authorList>
            <person name="Ahrendt S.R."/>
            <person name="Quandt C.A."/>
            <person name="Ciobanu D."/>
            <person name="Clum A."/>
            <person name="Salamov A."/>
            <person name="Andreopoulos B."/>
            <person name="Cheng J.F."/>
            <person name="Woyke T."/>
            <person name="Pelin A."/>
            <person name="Henrissat B."/>
            <person name="Reynolds N.K."/>
            <person name="Benny G.L."/>
            <person name="Smith M.E."/>
            <person name="James T.Y."/>
            <person name="Grigoriev I.V."/>
        </authorList>
    </citation>
    <scope>NUCLEOTIDE SEQUENCE [LARGE SCALE GENOMIC DNA]</scope>
</reference>
<accession>A0A4P9VVY4</accession>
<dbReference type="EMBL" id="ML002041">
    <property type="protein sequence ID" value="RKO82823.1"/>
    <property type="molecule type" value="Genomic_DNA"/>
</dbReference>
<proteinExistence type="predicted"/>
<feature type="non-terminal residue" evidence="1">
    <location>
        <position position="216"/>
    </location>
</feature>
<organism evidence="1 2">
    <name type="scientific">Blyttiomyces helicus</name>
    <dbReference type="NCBI Taxonomy" id="388810"/>
    <lineage>
        <taxon>Eukaryota</taxon>
        <taxon>Fungi</taxon>
        <taxon>Fungi incertae sedis</taxon>
        <taxon>Chytridiomycota</taxon>
        <taxon>Chytridiomycota incertae sedis</taxon>
        <taxon>Chytridiomycetes</taxon>
        <taxon>Chytridiomycetes incertae sedis</taxon>
        <taxon>Blyttiomyces</taxon>
    </lineage>
</organism>
<keyword evidence="2" id="KW-1185">Reference proteome</keyword>
<sequence>MPTLAWNSTCHLLDAAIGPSLQFWAPDSCNIDTAVAMTVTSLPRLEHLEFPQVHDDDDDTDLISAAFMIKLVSSRPPLRIVNLNWSRLESESILTSLLSAWPTLQHLCLGECSPITDTTLAALSNDPPLHSLELLRQVELTSPAIASYLRARGSKLRRLDLHWSKEPDALVLAALASHAPNIESIQISQGGEDFTWGHTQFSEDLVRTCPRSSFIP</sequence>
<evidence type="ECO:0000313" key="1">
    <source>
        <dbReference type="EMBL" id="RKO82823.1"/>
    </source>
</evidence>
<protein>
    <recommendedName>
        <fullName evidence="3">F-box domain-containing protein</fullName>
    </recommendedName>
</protein>
<dbReference type="InterPro" id="IPR032675">
    <property type="entry name" value="LRR_dom_sf"/>
</dbReference>
<evidence type="ECO:0000313" key="2">
    <source>
        <dbReference type="Proteomes" id="UP000269721"/>
    </source>
</evidence>
<dbReference type="OrthoDB" id="10257471at2759"/>
<gene>
    <name evidence="1" type="ORF">BDK51DRAFT_50581</name>
</gene>
<evidence type="ECO:0008006" key="3">
    <source>
        <dbReference type="Google" id="ProtNLM"/>
    </source>
</evidence>
<dbReference type="Proteomes" id="UP000269721">
    <property type="component" value="Unassembled WGS sequence"/>
</dbReference>
<dbReference type="Gene3D" id="3.80.10.10">
    <property type="entry name" value="Ribonuclease Inhibitor"/>
    <property type="match status" value="1"/>
</dbReference>
<dbReference type="SUPFAM" id="SSF52047">
    <property type="entry name" value="RNI-like"/>
    <property type="match status" value="1"/>
</dbReference>
<dbReference type="AlphaFoldDB" id="A0A4P9VVY4"/>